<dbReference type="Gene3D" id="3.30.420.40">
    <property type="match status" value="2"/>
</dbReference>
<dbReference type="PANTHER" id="PTHR34847">
    <property type="entry name" value="NODULATION PROTEIN U"/>
    <property type="match status" value="1"/>
</dbReference>
<evidence type="ECO:0000259" key="2">
    <source>
        <dbReference type="Pfam" id="PF02543"/>
    </source>
</evidence>
<dbReference type="InterPro" id="IPR051338">
    <property type="entry name" value="NodU/CmcH_Carbamoyltrnsfr"/>
</dbReference>
<evidence type="ECO:0000313" key="4">
    <source>
        <dbReference type="EMBL" id="GAX62908.1"/>
    </source>
</evidence>
<dbReference type="InterPro" id="IPR043129">
    <property type="entry name" value="ATPase_NBD"/>
</dbReference>
<dbReference type="CDD" id="cd24098">
    <property type="entry name" value="ASKHA_NBD_TobZ_N"/>
    <property type="match status" value="1"/>
</dbReference>
<dbReference type="Pfam" id="PF02543">
    <property type="entry name" value="Carbam_trans_N"/>
    <property type="match status" value="1"/>
</dbReference>
<feature type="domain" description="Carbamoyltransferase" evidence="2">
    <location>
        <begin position="3"/>
        <end position="342"/>
    </location>
</feature>
<dbReference type="Gene3D" id="3.90.870.20">
    <property type="entry name" value="Carbamoyltransferase, C-terminal domain"/>
    <property type="match status" value="1"/>
</dbReference>
<comment type="similarity">
    <text evidence="1">Belongs to the NodU/CmcH family.</text>
</comment>
<dbReference type="PANTHER" id="PTHR34847:SF1">
    <property type="entry name" value="NODULATION PROTEIN U"/>
    <property type="match status" value="1"/>
</dbReference>
<dbReference type="SUPFAM" id="SSF53067">
    <property type="entry name" value="Actin-like ATPase domain"/>
    <property type="match status" value="1"/>
</dbReference>
<dbReference type="RefSeq" id="WP_096896303.1">
    <property type="nucleotide sequence ID" value="NZ_BAOS01000045.1"/>
</dbReference>
<comment type="caution">
    <text evidence="4">The sequence shown here is derived from an EMBL/GenBank/DDBJ whole genome shotgun (WGS) entry which is preliminary data.</text>
</comment>
<dbReference type="AlphaFoldDB" id="A0A286U429"/>
<dbReference type="GO" id="GO:0016740">
    <property type="term" value="F:transferase activity"/>
    <property type="evidence" value="ECO:0007669"/>
    <property type="project" value="UniProtKB-KW"/>
</dbReference>
<sequence>MYILGLNDSNSAAAIIKDGELIAAAREERFDRIKFSDSYPTKAVDYCLSTAGIGIKELDYIVFAWNPGHELEPQCSSAAVRDHKHFLHYIPNNLLRHIGGDKSNKRIASIDEKIEFNEGELSIRFVPHHHSHAAGAFFVSPYEKAAIMTIDGYGDDITHKFFIGEGNKLEPVGKTLFPHSMGHVYAAVTQFLGYRANSDEWKVMGLAAYGNQDYYDRFAKVIRFDKDVGELRVNLDLFSYYIWTPRRYTDVFINMFGPERYPNDEITDRHMNIAASFQKRIEDVVLDMCTYLAEKTDMDNLCFSGGVAMNSKMNGRILDESPFSKVWVQPSADDAGCSLGACFYYWNQVLGNDRSFIMEHDYWGPGFSDDEIKSVLDNSLVSYEYLENPESEAAKSIADNKVIGWFQGRMEHGQRALGNRSLLADPRDPKMKDKINGLIKHREWYRPFAPSVMEEYQGDYFEIDHHSPFMQMVYPVRKDKHDVIPAVVHNDGTGRLQTVTKVANKRYWKLIDEFRKITGVAVVLDTSFNDNDEPIVCSPKEAVRTFYGTGIHELYMGNYRIVKSK</sequence>
<dbReference type="OrthoDB" id="9780777at2"/>
<proteinExistence type="inferred from homology"/>
<dbReference type="InterPro" id="IPR031730">
    <property type="entry name" value="Carbam_trans_C"/>
</dbReference>
<reference evidence="5" key="1">
    <citation type="journal article" date="2017" name="Environ. Microbiol. Rep.">
        <title>Genetic Diversity of Marine Anaerobic Ammonium-Oxidizing Bacteria as Revealed by Genomic and Proteomic Analyses of 'Candidatus Scalindua japonica'.</title>
        <authorList>
            <person name="Oshiki M."/>
            <person name="Mizuto K."/>
            <person name="Kimura Z."/>
            <person name="Kindaichi T."/>
            <person name="Satoh H."/>
            <person name="Okabe S."/>
        </authorList>
    </citation>
    <scope>NUCLEOTIDE SEQUENCE [LARGE SCALE GENOMIC DNA]</scope>
    <source>
        <strain evidence="5">husup-a2</strain>
    </source>
</reference>
<organism evidence="4 5">
    <name type="scientific">Candidatus Scalindua japonica</name>
    <dbReference type="NCBI Taxonomy" id="1284222"/>
    <lineage>
        <taxon>Bacteria</taxon>
        <taxon>Pseudomonadati</taxon>
        <taxon>Planctomycetota</taxon>
        <taxon>Candidatus Brocadiia</taxon>
        <taxon>Candidatus Brocadiales</taxon>
        <taxon>Candidatus Scalinduaceae</taxon>
        <taxon>Candidatus Scalindua</taxon>
    </lineage>
</organism>
<dbReference type="EMBL" id="BAOS01000045">
    <property type="protein sequence ID" value="GAX62908.1"/>
    <property type="molecule type" value="Genomic_DNA"/>
</dbReference>
<dbReference type="Pfam" id="PF16861">
    <property type="entry name" value="Carbam_trans_C"/>
    <property type="match status" value="1"/>
</dbReference>
<protein>
    <submittedName>
        <fullName evidence="4">Carbamoyl transferase</fullName>
    </submittedName>
</protein>
<evidence type="ECO:0000256" key="1">
    <source>
        <dbReference type="ARBA" id="ARBA00006129"/>
    </source>
</evidence>
<evidence type="ECO:0000313" key="5">
    <source>
        <dbReference type="Proteomes" id="UP000218542"/>
    </source>
</evidence>
<dbReference type="Proteomes" id="UP000218542">
    <property type="component" value="Unassembled WGS sequence"/>
</dbReference>
<evidence type="ECO:0000259" key="3">
    <source>
        <dbReference type="Pfam" id="PF16861"/>
    </source>
</evidence>
<dbReference type="InterPro" id="IPR038152">
    <property type="entry name" value="Carbam_trans_C_sf"/>
</dbReference>
<keyword evidence="4" id="KW-0808">Transferase</keyword>
<keyword evidence="5" id="KW-1185">Reference proteome</keyword>
<name>A0A286U429_9BACT</name>
<accession>A0A286U429</accession>
<feature type="domain" description="Carbamoyltransferase C-terminal" evidence="3">
    <location>
        <begin position="394"/>
        <end position="563"/>
    </location>
</feature>
<dbReference type="InterPro" id="IPR003696">
    <property type="entry name" value="Carbtransf_dom"/>
</dbReference>
<gene>
    <name evidence="4" type="ORF">SCALIN_C45_0066</name>
</gene>